<evidence type="ECO:0000313" key="8">
    <source>
        <dbReference type="Proteomes" id="UP000436694"/>
    </source>
</evidence>
<feature type="transmembrane region" description="Helical" evidence="5">
    <location>
        <begin position="275"/>
        <end position="295"/>
    </location>
</feature>
<dbReference type="GO" id="GO:0022857">
    <property type="term" value="F:transmembrane transporter activity"/>
    <property type="evidence" value="ECO:0007669"/>
    <property type="project" value="InterPro"/>
</dbReference>
<feature type="transmembrane region" description="Helical" evidence="5">
    <location>
        <begin position="75"/>
        <end position="96"/>
    </location>
</feature>
<feature type="transmembrane region" description="Helical" evidence="5">
    <location>
        <begin position="220"/>
        <end position="237"/>
    </location>
</feature>
<feature type="transmembrane region" description="Helical" evidence="5">
    <location>
        <begin position="26"/>
        <end position="44"/>
    </location>
</feature>
<feature type="transmembrane region" description="Helical" evidence="5">
    <location>
        <begin position="180"/>
        <end position="200"/>
    </location>
</feature>
<feature type="transmembrane region" description="Helical" evidence="5">
    <location>
        <begin position="51"/>
        <end position="69"/>
    </location>
</feature>
<dbReference type="Gene3D" id="1.20.1250.20">
    <property type="entry name" value="MFS general substrate transporter like domains"/>
    <property type="match status" value="2"/>
</dbReference>
<reference evidence="7 8" key="1">
    <citation type="submission" date="2019-10" db="EMBL/GenBank/DDBJ databases">
        <title>Epibacterium sp. nov., isolated from seawater.</title>
        <authorList>
            <person name="Zhang X."/>
            <person name="Li N."/>
        </authorList>
    </citation>
    <scope>NUCLEOTIDE SEQUENCE [LARGE SCALE GENOMIC DNA]</scope>
    <source>
        <strain evidence="7 8">SM1969</strain>
    </source>
</reference>
<dbReference type="InterPro" id="IPR051788">
    <property type="entry name" value="MFS_Transporter"/>
</dbReference>
<dbReference type="AlphaFoldDB" id="A0A844AN70"/>
<dbReference type="InterPro" id="IPR011701">
    <property type="entry name" value="MFS"/>
</dbReference>
<feature type="transmembrane region" description="Helical" evidence="5">
    <location>
        <begin position="332"/>
        <end position="354"/>
    </location>
</feature>
<name>A0A844AN70_9RHOB</name>
<sequence length="370" mass="38639">MGMLWGIFGAYVPAIKAQVGLGDASFGTALFLGAFGGVVSMWLGPRVDRALGQWAMTVGAALMALAFTLPGQVTGWWPFALAMVLCMGATGVLDVIMNARVSQIEAATGRSLMNLNHAVFSFAYAAGAISAGLARGQGVAAFQCFFAASVLVLALCAGMRHQPENSSSTGQDSGDSPLPHVLLILAGMITLFAFMSEQAVDNWSALHLERMFDVRAHESALGPAILGLTMGIGRLSGQIVLQGWSEGRVLRLAGALSAFGLVLGVWAQLLWMSYLGFALFGLGVSVVGPMALAWVGKTVPGHQRAIAISRVVMIAYAGFFLGPPVLGMLSEVFGLAVAFTLVALALLSIPLILVPMLRRLAQGDQEAATV</sequence>
<dbReference type="SUPFAM" id="SSF103473">
    <property type="entry name" value="MFS general substrate transporter"/>
    <property type="match status" value="1"/>
</dbReference>
<dbReference type="PROSITE" id="PS50850">
    <property type="entry name" value="MFS"/>
    <property type="match status" value="1"/>
</dbReference>
<comment type="caution">
    <text evidence="7">The sequence shown here is derived from an EMBL/GenBank/DDBJ whole genome shotgun (WGS) entry which is preliminary data.</text>
</comment>
<keyword evidence="8" id="KW-1185">Reference proteome</keyword>
<organism evidence="7 8">
    <name type="scientific">Tritonibacter aquimaris</name>
    <dbReference type="NCBI Taxonomy" id="2663379"/>
    <lineage>
        <taxon>Bacteria</taxon>
        <taxon>Pseudomonadati</taxon>
        <taxon>Pseudomonadota</taxon>
        <taxon>Alphaproteobacteria</taxon>
        <taxon>Rhodobacterales</taxon>
        <taxon>Paracoccaceae</taxon>
        <taxon>Tritonibacter</taxon>
    </lineage>
</organism>
<protein>
    <submittedName>
        <fullName evidence="7">MFS transporter</fullName>
    </submittedName>
</protein>
<evidence type="ECO:0000256" key="4">
    <source>
        <dbReference type="ARBA" id="ARBA00023136"/>
    </source>
</evidence>
<dbReference type="InterPro" id="IPR036259">
    <property type="entry name" value="MFS_trans_sf"/>
</dbReference>
<evidence type="ECO:0000259" key="6">
    <source>
        <dbReference type="PROSITE" id="PS50850"/>
    </source>
</evidence>
<dbReference type="EMBL" id="WIXK01000007">
    <property type="protein sequence ID" value="MQY43699.1"/>
    <property type="molecule type" value="Genomic_DNA"/>
</dbReference>
<feature type="transmembrane region" description="Helical" evidence="5">
    <location>
        <begin position="117"/>
        <end position="134"/>
    </location>
</feature>
<feature type="transmembrane region" description="Helical" evidence="5">
    <location>
        <begin position="307"/>
        <end position="326"/>
    </location>
</feature>
<dbReference type="Pfam" id="PF07690">
    <property type="entry name" value="MFS_1"/>
    <property type="match status" value="1"/>
</dbReference>
<keyword evidence="3 5" id="KW-1133">Transmembrane helix</keyword>
<dbReference type="Proteomes" id="UP000436694">
    <property type="component" value="Unassembled WGS sequence"/>
</dbReference>
<evidence type="ECO:0000256" key="5">
    <source>
        <dbReference type="SAM" id="Phobius"/>
    </source>
</evidence>
<evidence type="ECO:0000256" key="2">
    <source>
        <dbReference type="ARBA" id="ARBA00022692"/>
    </source>
</evidence>
<evidence type="ECO:0000256" key="3">
    <source>
        <dbReference type="ARBA" id="ARBA00022989"/>
    </source>
</evidence>
<dbReference type="PANTHER" id="PTHR23514:SF13">
    <property type="entry name" value="INNER MEMBRANE PROTEIN YBJJ"/>
    <property type="match status" value="1"/>
</dbReference>
<gene>
    <name evidence="7" type="ORF">GG681_13715</name>
</gene>
<comment type="subcellular location">
    <subcellularLocation>
        <location evidence="1">Membrane</location>
        <topology evidence="1">Multi-pass membrane protein</topology>
    </subcellularLocation>
</comment>
<keyword evidence="2 5" id="KW-0812">Transmembrane</keyword>
<accession>A0A844AN70</accession>
<evidence type="ECO:0000313" key="7">
    <source>
        <dbReference type="EMBL" id="MQY43699.1"/>
    </source>
</evidence>
<proteinExistence type="predicted"/>
<dbReference type="InterPro" id="IPR020846">
    <property type="entry name" value="MFS_dom"/>
</dbReference>
<keyword evidence="4 5" id="KW-0472">Membrane</keyword>
<dbReference type="CDD" id="cd17393">
    <property type="entry name" value="MFS_MosC_like"/>
    <property type="match status" value="1"/>
</dbReference>
<evidence type="ECO:0000256" key="1">
    <source>
        <dbReference type="ARBA" id="ARBA00004141"/>
    </source>
</evidence>
<feature type="transmembrane region" description="Helical" evidence="5">
    <location>
        <begin position="140"/>
        <end position="159"/>
    </location>
</feature>
<feature type="transmembrane region" description="Helical" evidence="5">
    <location>
        <begin position="249"/>
        <end position="269"/>
    </location>
</feature>
<dbReference type="PANTHER" id="PTHR23514">
    <property type="entry name" value="BYPASS OF STOP CODON PROTEIN 6"/>
    <property type="match status" value="1"/>
</dbReference>
<feature type="domain" description="Major facilitator superfamily (MFS) profile" evidence="6">
    <location>
        <begin position="182"/>
        <end position="370"/>
    </location>
</feature>
<dbReference type="GO" id="GO:0016020">
    <property type="term" value="C:membrane"/>
    <property type="evidence" value="ECO:0007669"/>
    <property type="project" value="UniProtKB-SubCell"/>
</dbReference>